<dbReference type="Gene3D" id="1.10.287.130">
    <property type="match status" value="1"/>
</dbReference>
<dbReference type="PANTHER" id="PTHR45453:SF1">
    <property type="entry name" value="PHOSPHATE REGULON SENSOR PROTEIN PHOR"/>
    <property type="match status" value="1"/>
</dbReference>
<keyword evidence="7" id="KW-1133">Transmembrane helix</keyword>
<evidence type="ECO:0000256" key="6">
    <source>
        <dbReference type="ARBA" id="ARBA00023012"/>
    </source>
</evidence>
<keyword evidence="7" id="KW-0812">Transmembrane</keyword>
<accession>A0ABR8GQS4</accession>
<comment type="caution">
    <text evidence="9">The sequence shown here is derived from an EMBL/GenBank/DDBJ whole genome shotgun (WGS) entry which is preliminary data.</text>
</comment>
<dbReference type="Proteomes" id="UP000660380">
    <property type="component" value="Unassembled WGS sequence"/>
</dbReference>
<dbReference type="NCBIfam" id="NF041735">
    <property type="entry name" value="hist_kin_RppB"/>
    <property type="match status" value="1"/>
</dbReference>
<dbReference type="PROSITE" id="PS50109">
    <property type="entry name" value="HIS_KIN"/>
    <property type="match status" value="1"/>
</dbReference>
<evidence type="ECO:0000256" key="5">
    <source>
        <dbReference type="ARBA" id="ARBA00022777"/>
    </source>
</evidence>
<organism evidence="9 10">
    <name type="scientific">Scytonema hofmannii FACHB-248</name>
    <dbReference type="NCBI Taxonomy" id="1842502"/>
    <lineage>
        <taxon>Bacteria</taxon>
        <taxon>Bacillati</taxon>
        <taxon>Cyanobacteriota</taxon>
        <taxon>Cyanophyceae</taxon>
        <taxon>Nostocales</taxon>
        <taxon>Scytonemataceae</taxon>
        <taxon>Scytonema</taxon>
    </lineage>
</organism>
<dbReference type="InterPro" id="IPR003594">
    <property type="entry name" value="HATPase_dom"/>
</dbReference>
<dbReference type="EC" id="2.7.13.3" evidence="2"/>
<dbReference type="SMART" id="SM00388">
    <property type="entry name" value="HisKA"/>
    <property type="match status" value="1"/>
</dbReference>
<evidence type="ECO:0000256" key="7">
    <source>
        <dbReference type="SAM" id="Phobius"/>
    </source>
</evidence>
<dbReference type="InterPro" id="IPR004358">
    <property type="entry name" value="Sig_transdc_His_kin-like_C"/>
</dbReference>
<dbReference type="PRINTS" id="PR00344">
    <property type="entry name" value="BCTRLSENSOR"/>
</dbReference>
<protein>
    <recommendedName>
        <fullName evidence="2">histidine kinase</fullName>
        <ecNumber evidence="2">2.7.13.3</ecNumber>
    </recommendedName>
</protein>
<dbReference type="GO" id="GO:0016301">
    <property type="term" value="F:kinase activity"/>
    <property type="evidence" value="ECO:0007669"/>
    <property type="project" value="UniProtKB-KW"/>
</dbReference>
<dbReference type="CDD" id="cd00082">
    <property type="entry name" value="HisKA"/>
    <property type="match status" value="1"/>
</dbReference>
<keyword evidence="4" id="KW-0808">Transferase</keyword>
<keyword evidence="5 9" id="KW-0418">Kinase</keyword>
<evidence type="ECO:0000259" key="8">
    <source>
        <dbReference type="PROSITE" id="PS50109"/>
    </source>
</evidence>
<evidence type="ECO:0000313" key="10">
    <source>
        <dbReference type="Proteomes" id="UP000660380"/>
    </source>
</evidence>
<dbReference type="InterPro" id="IPR050351">
    <property type="entry name" value="BphY/WalK/GraS-like"/>
</dbReference>
<evidence type="ECO:0000313" key="9">
    <source>
        <dbReference type="EMBL" id="MBD2605742.1"/>
    </source>
</evidence>
<dbReference type="CDD" id="cd00075">
    <property type="entry name" value="HATPase"/>
    <property type="match status" value="1"/>
</dbReference>
<reference evidence="9 10" key="1">
    <citation type="journal article" date="2020" name="ISME J.">
        <title>Comparative genomics reveals insights into cyanobacterial evolution and habitat adaptation.</title>
        <authorList>
            <person name="Chen M.Y."/>
            <person name="Teng W.K."/>
            <person name="Zhao L."/>
            <person name="Hu C.X."/>
            <person name="Zhou Y.K."/>
            <person name="Han B.P."/>
            <person name="Song L.R."/>
            <person name="Shu W.S."/>
        </authorList>
    </citation>
    <scope>NUCLEOTIDE SEQUENCE [LARGE SCALE GENOMIC DNA]</scope>
    <source>
        <strain evidence="9 10">FACHB-248</strain>
    </source>
</reference>
<dbReference type="SMART" id="SM00387">
    <property type="entry name" value="HATPase_c"/>
    <property type="match status" value="1"/>
</dbReference>
<evidence type="ECO:0000256" key="4">
    <source>
        <dbReference type="ARBA" id="ARBA00022679"/>
    </source>
</evidence>
<dbReference type="PANTHER" id="PTHR45453">
    <property type="entry name" value="PHOSPHATE REGULON SENSOR PROTEIN PHOR"/>
    <property type="match status" value="1"/>
</dbReference>
<gene>
    <name evidence="9" type="ORF">H6G81_14700</name>
</gene>
<comment type="catalytic activity">
    <reaction evidence="1">
        <text>ATP + protein L-histidine = ADP + protein N-phospho-L-histidine.</text>
        <dbReference type="EC" id="2.7.13.3"/>
    </reaction>
</comment>
<dbReference type="EMBL" id="JACJTA010000028">
    <property type="protein sequence ID" value="MBD2605742.1"/>
    <property type="molecule type" value="Genomic_DNA"/>
</dbReference>
<dbReference type="InterPro" id="IPR036097">
    <property type="entry name" value="HisK_dim/P_sf"/>
</dbReference>
<evidence type="ECO:0000256" key="1">
    <source>
        <dbReference type="ARBA" id="ARBA00000085"/>
    </source>
</evidence>
<dbReference type="InterPro" id="IPR005467">
    <property type="entry name" value="His_kinase_dom"/>
</dbReference>
<dbReference type="Pfam" id="PF02518">
    <property type="entry name" value="HATPase_c"/>
    <property type="match status" value="1"/>
</dbReference>
<dbReference type="SUPFAM" id="SSF55874">
    <property type="entry name" value="ATPase domain of HSP90 chaperone/DNA topoisomerase II/histidine kinase"/>
    <property type="match status" value="1"/>
</dbReference>
<evidence type="ECO:0000256" key="2">
    <source>
        <dbReference type="ARBA" id="ARBA00012438"/>
    </source>
</evidence>
<dbReference type="Gene3D" id="3.30.565.10">
    <property type="entry name" value="Histidine kinase-like ATPase, C-terminal domain"/>
    <property type="match status" value="1"/>
</dbReference>
<feature type="domain" description="Histidine kinase" evidence="8">
    <location>
        <begin position="234"/>
        <end position="453"/>
    </location>
</feature>
<sequence>MQIKLFNKTRWRLAAWYAAVMGLILILCGLVVYQVMIRAYLVSIDRELESVTGTLQNVIEPSLKQPSRVEPVFKLVIPNLCLTNSDCLKQTKPSHYQSFHREHGIFSNVYKDKLYYIRFVNTSGKLIAAAGFRPDELPPIVRTNVWQTVKDKQGDRYSQKSLALHTQDHQIWGYIQVGRSLKELDNRLASLKLIVGLGLPISILLVGGSSWWLAGLAIRPIDRSYKQMQQFTSDVSHELRTPLAAVNATVETMLDMEYLSEQEARDTLASIKRQNNRLAELVQDLLLLSRLEQKTLATQKELCCLNVLVNDLIEEFSALASAANLQLTSLMEYHQPLYVMGDEDQLLRVLTNLIANAIQYTPTGGYINVILKRINGNAVIEVQDTGIGIAAPDVKRIFDRFYRVHSDRSRSTGGSGLGLAIAQAIVQTHQGSIEVQSQLNKGTTFIVRLPTIRTPISEISS</sequence>
<keyword evidence="7" id="KW-0472">Membrane</keyword>
<keyword evidence="10" id="KW-1185">Reference proteome</keyword>
<dbReference type="SUPFAM" id="SSF47384">
    <property type="entry name" value="Homodimeric domain of signal transducing histidine kinase"/>
    <property type="match status" value="1"/>
</dbReference>
<feature type="transmembrane region" description="Helical" evidence="7">
    <location>
        <begin position="14"/>
        <end position="36"/>
    </location>
</feature>
<name>A0ABR8GQS4_9CYAN</name>
<dbReference type="Pfam" id="PF00512">
    <property type="entry name" value="HisKA"/>
    <property type="match status" value="1"/>
</dbReference>
<dbReference type="InterPro" id="IPR003661">
    <property type="entry name" value="HisK_dim/P_dom"/>
</dbReference>
<dbReference type="RefSeq" id="WP_029631091.1">
    <property type="nucleotide sequence ID" value="NZ_JACJTA010000028.1"/>
</dbReference>
<evidence type="ECO:0000256" key="3">
    <source>
        <dbReference type="ARBA" id="ARBA00022553"/>
    </source>
</evidence>
<keyword evidence="3" id="KW-0597">Phosphoprotein</keyword>
<dbReference type="InterPro" id="IPR049835">
    <property type="entry name" value="RppB"/>
</dbReference>
<dbReference type="InterPro" id="IPR036890">
    <property type="entry name" value="HATPase_C_sf"/>
</dbReference>
<keyword evidence="6" id="KW-0902">Two-component regulatory system</keyword>
<proteinExistence type="predicted"/>